<dbReference type="InterPro" id="IPR009080">
    <property type="entry name" value="tRNAsynth_Ia_anticodon-bd"/>
</dbReference>
<dbReference type="PANTHER" id="PTHR43326:SF1">
    <property type="entry name" value="METHIONINE--TRNA LIGASE, MITOCHONDRIAL"/>
    <property type="match status" value="1"/>
</dbReference>
<keyword evidence="6 15" id="KW-0067">ATP-binding</keyword>
<evidence type="ECO:0000256" key="10">
    <source>
        <dbReference type="ARBA" id="ARBA00023146"/>
    </source>
</evidence>
<reference evidence="19" key="1">
    <citation type="submission" date="2025-08" db="UniProtKB">
        <authorList>
            <consortium name="Ensembl"/>
        </authorList>
    </citation>
    <scope>IDENTIFICATION</scope>
</reference>
<sequence>MRTLLLSCVRSYKAFHRLQHSPCCFPLPAVTRKRFTVLRCMSTHVCKEDTSYYITTPIFYVNASPHLGHLYSAAIADCLHRYKLLKGFNSKFATGTDEHGLKIQQAAEAAGKDPLQFCTDVSLRFKHLFSSCNISYTDYIRTTELRHREAVEHFWSVLWNKGLIYKGSYEGWYSTQDESFLTPSQVGDAFDSSGKEIKVSLESGHKVDWMMEENYMFRLSAFQSQLLDWLRGNPRAIQPERFYHAVLQWLQSDLPDLSVSRQRNRLQWGIPVPGDLEQTIYVWLDALVNYLTVAGYPETHDKWWSVAHHVVGKDILKFHAIYWPSFLLGAGLPLPKTIYVHSHWTVRGKKMSKSLGNVVDPIECSQMFTTDGMRYFLLRQGVPDADCDYTDDKVRKLLNAELADSLGGLLNRCTAPALNPGQAYPSFCSQSFPRDQGGRAVAEDYHMLDAVKNLPSVVEEHYESMHVYKALEAIIACVRQTNGFVQRHKPWNLDRGKSKDQQWLETVIHVTLECLRIYGTLLQPVVPEISNKLLSRIGVQPGERSWGNTDFLPKFQGKDCPFEGRALGSDFGVLFSRLESPNADKQKPKPTKKAARSK</sequence>
<dbReference type="EC" id="6.1.1.10" evidence="3"/>
<organism evidence="19 20">
    <name type="scientific">Labrus bergylta</name>
    <name type="common">ballan wrasse</name>
    <dbReference type="NCBI Taxonomy" id="56723"/>
    <lineage>
        <taxon>Eukaryota</taxon>
        <taxon>Metazoa</taxon>
        <taxon>Chordata</taxon>
        <taxon>Craniata</taxon>
        <taxon>Vertebrata</taxon>
        <taxon>Euteleostomi</taxon>
        <taxon>Actinopterygii</taxon>
        <taxon>Neopterygii</taxon>
        <taxon>Teleostei</taxon>
        <taxon>Neoteleostei</taxon>
        <taxon>Acanthomorphata</taxon>
        <taxon>Eupercaria</taxon>
        <taxon>Labriformes</taxon>
        <taxon>Labridae</taxon>
        <taxon>Labrus</taxon>
    </lineage>
</organism>
<evidence type="ECO:0000259" key="18">
    <source>
        <dbReference type="Pfam" id="PF19303"/>
    </source>
</evidence>
<dbReference type="Ensembl" id="ENSLBET00000004933.1">
    <property type="protein sequence ID" value="ENSLBEP00000004680.1"/>
    <property type="gene ID" value="ENSLBEG00000003607.1"/>
</dbReference>
<comment type="subcellular location">
    <subcellularLocation>
        <location evidence="1">Mitochondrion matrix</location>
    </subcellularLocation>
</comment>
<dbReference type="Gene3D" id="2.170.220.10">
    <property type="match status" value="1"/>
</dbReference>
<dbReference type="FunCoup" id="A0A3Q3EB72">
    <property type="interactions" value="845"/>
</dbReference>
<evidence type="ECO:0000256" key="5">
    <source>
        <dbReference type="ARBA" id="ARBA00022741"/>
    </source>
</evidence>
<name>A0A3Q3EB72_9LABR</name>
<dbReference type="GO" id="GO:0005524">
    <property type="term" value="F:ATP binding"/>
    <property type="evidence" value="ECO:0007669"/>
    <property type="project" value="UniProtKB-KW"/>
</dbReference>
<dbReference type="SUPFAM" id="SSF47323">
    <property type="entry name" value="Anticodon-binding domain of a subclass of class I aminoacyl-tRNA synthetases"/>
    <property type="match status" value="1"/>
</dbReference>
<evidence type="ECO:0000256" key="14">
    <source>
        <dbReference type="ARBA" id="ARBA00047364"/>
    </source>
</evidence>
<dbReference type="Pfam" id="PF09334">
    <property type="entry name" value="tRNA-synt_1g"/>
    <property type="match status" value="1"/>
</dbReference>
<feature type="compositionally biased region" description="Basic residues" evidence="16">
    <location>
        <begin position="588"/>
        <end position="598"/>
    </location>
</feature>
<feature type="domain" description="Methionyl-tRNA synthetase anticodon-binding" evidence="18">
    <location>
        <begin position="436"/>
        <end position="547"/>
    </location>
</feature>
<dbReference type="GO" id="GO:0006431">
    <property type="term" value="P:methionyl-tRNA aminoacylation"/>
    <property type="evidence" value="ECO:0007669"/>
    <property type="project" value="InterPro"/>
</dbReference>
<dbReference type="GO" id="GO:0004825">
    <property type="term" value="F:methionine-tRNA ligase activity"/>
    <property type="evidence" value="ECO:0007669"/>
    <property type="project" value="UniProtKB-EC"/>
</dbReference>
<protein>
    <recommendedName>
        <fullName evidence="11">Methionine--tRNA ligase, mitochondrial</fullName>
        <ecNumber evidence="3">6.1.1.10</ecNumber>
    </recommendedName>
    <alternativeName>
        <fullName evidence="12">Methionyl-tRNA synthetase 2</fullName>
    </alternativeName>
    <alternativeName>
        <fullName evidence="13">Mitochondrial methionyl-tRNA synthetase</fullName>
    </alternativeName>
</protein>
<dbReference type="InterPro" id="IPR041872">
    <property type="entry name" value="Anticodon_Met"/>
</dbReference>
<evidence type="ECO:0000256" key="13">
    <source>
        <dbReference type="ARBA" id="ARBA00030331"/>
    </source>
</evidence>
<dbReference type="InterPro" id="IPR033911">
    <property type="entry name" value="MetRS_core"/>
</dbReference>
<dbReference type="Proteomes" id="UP000261660">
    <property type="component" value="Unplaced"/>
</dbReference>
<evidence type="ECO:0000256" key="12">
    <source>
        <dbReference type="ARBA" id="ARBA00029831"/>
    </source>
</evidence>
<keyword evidence="7 15" id="KW-0648">Protein biosynthesis</keyword>
<dbReference type="CDD" id="cd00814">
    <property type="entry name" value="MetRS_core"/>
    <property type="match status" value="1"/>
</dbReference>
<evidence type="ECO:0000256" key="7">
    <source>
        <dbReference type="ARBA" id="ARBA00022917"/>
    </source>
</evidence>
<dbReference type="PRINTS" id="PR01041">
    <property type="entry name" value="TRNASYNTHMET"/>
</dbReference>
<evidence type="ECO:0000313" key="20">
    <source>
        <dbReference type="Proteomes" id="UP000261660"/>
    </source>
</evidence>
<keyword evidence="4 15" id="KW-0436">Ligase</keyword>
<evidence type="ECO:0000256" key="1">
    <source>
        <dbReference type="ARBA" id="ARBA00004305"/>
    </source>
</evidence>
<feature type="domain" description="Methionyl/Leucyl tRNA synthetase" evidence="17">
    <location>
        <begin position="52"/>
        <end position="413"/>
    </location>
</feature>
<dbReference type="Gene3D" id="3.40.50.620">
    <property type="entry name" value="HUPs"/>
    <property type="match status" value="1"/>
</dbReference>
<evidence type="ECO:0000256" key="6">
    <source>
        <dbReference type="ARBA" id="ARBA00022840"/>
    </source>
</evidence>
<dbReference type="SUPFAM" id="SSF52374">
    <property type="entry name" value="Nucleotidylyl transferase"/>
    <property type="match status" value="1"/>
</dbReference>
<dbReference type="PANTHER" id="PTHR43326">
    <property type="entry name" value="METHIONYL-TRNA SYNTHETASE"/>
    <property type="match status" value="1"/>
</dbReference>
<accession>A0A3Q3EB72</accession>
<dbReference type="GeneTree" id="ENSGT00550000075136"/>
<dbReference type="InterPro" id="IPR014729">
    <property type="entry name" value="Rossmann-like_a/b/a_fold"/>
</dbReference>
<evidence type="ECO:0000313" key="19">
    <source>
        <dbReference type="Ensembl" id="ENSLBEP00000004680.1"/>
    </source>
</evidence>
<dbReference type="CDD" id="cd07957">
    <property type="entry name" value="Anticodon_Ia_Met"/>
    <property type="match status" value="1"/>
</dbReference>
<comment type="similarity">
    <text evidence="2 15">Belongs to the class-I aminoacyl-tRNA synthetase family.</text>
</comment>
<evidence type="ECO:0000256" key="2">
    <source>
        <dbReference type="ARBA" id="ARBA00005594"/>
    </source>
</evidence>
<keyword evidence="20" id="KW-1185">Reference proteome</keyword>
<dbReference type="Pfam" id="PF19303">
    <property type="entry name" value="Anticodon_3"/>
    <property type="match status" value="1"/>
</dbReference>
<dbReference type="InParanoid" id="A0A3Q3EB72"/>
<dbReference type="AlphaFoldDB" id="A0A3Q3EB72"/>
<keyword evidence="9" id="KW-0496">Mitochondrion</keyword>
<dbReference type="NCBIfam" id="TIGR00398">
    <property type="entry name" value="metG"/>
    <property type="match status" value="1"/>
</dbReference>
<evidence type="ECO:0000256" key="15">
    <source>
        <dbReference type="RuleBase" id="RU363039"/>
    </source>
</evidence>
<dbReference type="FunFam" id="1.10.730.10:FF:000022">
    <property type="entry name" value="Methionyl-tRNA synthetase 2, mitochondrial"/>
    <property type="match status" value="1"/>
</dbReference>
<keyword evidence="10 15" id="KW-0030">Aminoacyl-tRNA synthetase</keyword>
<evidence type="ECO:0000256" key="4">
    <source>
        <dbReference type="ARBA" id="ARBA00022598"/>
    </source>
</evidence>
<keyword evidence="8" id="KW-0809">Transit peptide</keyword>
<proteinExistence type="inferred from homology"/>
<evidence type="ECO:0000256" key="8">
    <source>
        <dbReference type="ARBA" id="ARBA00022946"/>
    </source>
</evidence>
<evidence type="ECO:0000259" key="17">
    <source>
        <dbReference type="Pfam" id="PF09334"/>
    </source>
</evidence>
<dbReference type="STRING" id="56723.ENSLBEP00000004680"/>
<dbReference type="Gene3D" id="1.10.730.10">
    <property type="entry name" value="Isoleucyl-tRNA Synthetase, Domain 1"/>
    <property type="match status" value="1"/>
</dbReference>
<evidence type="ECO:0000256" key="11">
    <source>
        <dbReference type="ARBA" id="ARBA00026124"/>
    </source>
</evidence>
<comment type="catalytic activity">
    <reaction evidence="14">
        <text>tRNA(Met) + L-methionine + ATP = L-methionyl-tRNA(Met) + AMP + diphosphate</text>
        <dbReference type="Rhea" id="RHEA:13481"/>
        <dbReference type="Rhea" id="RHEA-COMP:9667"/>
        <dbReference type="Rhea" id="RHEA-COMP:9698"/>
        <dbReference type="ChEBI" id="CHEBI:30616"/>
        <dbReference type="ChEBI" id="CHEBI:33019"/>
        <dbReference type="ChEBI" id="CHEBI:57844"/>
        <dbReference type="ChEBI" id="CHEBI:78442"/>
        <dbReference type="ChEBI" id="CHEBI:78530"/>
        <dbReference type="ChEBI" id="CHEBI:456215"/>
        <dbReference type="EC" id="6.1.1.10"/>
    </reaction>
</comment>
<dbReference type="GO" id="GO:0005759">
    <property type="term" value="C:mitochondrial matrix"/>
    <property type="evidence" value="ECO:0007669"/>
    <property type="project" value="UniProtKB-SubCell"/>
</dbReference>
<reference evidence="19" key="2">
    <citation type="submission" date="2025-09" db="UniProtKB">
        <authorList>
            <consortium name="Ensembl"/>
        </authorList>
    </citation>
    <scope>IDENTIFICATION</scope>
</reference>
<evidence type="ECO:0000256" key="16">
    <source>
        <dbReference type="SAM" id="MobiDB-lite"/>
    </source>
</evidence>
<dbReference type="InterPro" id="IPR014758">
    <property type="entry name" value="Met-tRNA_synth"/>
</dbReference>
<dbReference type="FunFam" id="2.170.220.10:FF:000001">
    <property type="entry name" value="methionine--tRNA ligase, mitochondrial"/>
    <property type="match status" value="1"/>
</dbReference>
<dbReference type="InterPro" id="IPR015413">
    <property type="entry name" value="Methionyl/Leucyl_tRNA_Synth"/>
</dbReference>
<dbReference type="InterPro" id="IPR023457">
    <property type="entry name" value="Met-tRNA_synth_2"/>
</dbReference>
<feature type="region of interest" description="Disordered" evidence="16">
    <location>
        <begin position="578"/>
        <end position="598"/>
    </location>
</feature>
<evidence type="ECO:0000256" key="9">
    <source>
        <dbReference type="ARBA" id="ARBA00023128"/>
    </source>
</evidence>
<evidence type="ECO:0000256" key="3">
    <source>
        <dbReference type="ARBA" id="ARBA00012838"/>
    </source>
</evidence>
<keyword evidence="5 15" id="KW-0547">Nucleotide-binding</keyword>
<dbReference type="OrthoDB" id="5844513at2759"/>